<evidence type="ECO:0000256" key="1">
    <source>
        <dbReference type="SAM" id="MobiDB-lite"/>
    </source>
</evidence>
<feature type="region of interest" description="Disordered" evidence="1">
    <location>
        <begin position="80"/>
        <end position="107"/>
    </location>
</feature>
<keyword evidence="2" id="KW-0812">Transmembrane</keyword>
<keyword evidence="2" id="KW-0472">Membrane</keyword>
<dbReference type="AlphaFoldDB" id="A0A225AQH7"/>
<keyword evidence="2" id="KW-1133">Transmembrane helix</keyword>
<reference evidence="3 4" key="1">
    <citation type="submission" date="2015-06" db="EMBL/GenBank/DDBJ databases">
        <title>Talaromyces atroroseus IBT 11181 draft genome.</title>
        <authorList>
            <person name="Rasmussen K.B."/>
            <person name="Rasmussen S."/>
            <person name="Petersen B."/>
            <person name="Sicheritz-Ponten T."/>
            <person name="Mortensen U.H."/>
            <person name="Thrane U."/>
        </authorList>
    </citation>
    <scope>NUCLEOTIDE SEQUENCE [LARGE SCALE GENOMIC DNA]</scope>
    <source>
        <strain evidence="3 4">IBT 11181</strain>
    </source>
</reference>
<evidence type="ECO:0000313" key="4">
    <source>
        <dbReference type="Proteomes" id="UP000214365"/>
    </source>
</evidence>
<dbReference type="Proteomes" id="UP000214365">
    <property type="component" value="Unassembled WGS sequence"/>
</dbReference>
<sequence>MKKPMAAPNRRVLMYFYTAAAVTITIGGSLYGAELKTKQDKQKTAKKDHEATFDEKIQSLKSAREILVSKKHNVERQLQELEERMAEKARKGISSAPNESQHERSSK</sequence>
<dbReference type="RefSeq" id="XP_020121874.1">
    <property type="nucleotide sequence ID" value="XM_020264987.1"/>
</dbReference>
<proteinExistence type="predicted"/>
<gene>
    <name evidence="3" type="ORF">UA08_02895</name>
</gene>
<dbReference type="OrthoDB" id="5428081at2759"/>
<keyword evidence="4" id="KW-1185">Reference proteome</keyword>
<evidence type="ECO:0000256" key="2">
    <source>
        <dbReference type="SAM" id="Phobius"/>
    </source>
</evidence>
<dbReference type="EMBL" id="LFMY01000003">
    <property type="protein sequence ID" value="OKL61753.1"/>
    <property type="molecule type" value="Genomic_DNA"/>
</dbReference>
<accession>A0A225AQH7</accession>
<name>A0A225AQH7_TALAT</name>
<evidence type="ECO:0000313" key="3">
    <source>
        <dbReference type="EMBL" id="OKL61753.1"/>
    </source>
</evidence>
<feature type="compositionally biased region" description="Basic and acidic residues" evidence="1">
    <location>
        <begin position="80"/>
        <end position="90"/>
    </location>
</feature>
<dbReference type="GeneID" id="31002650"/>
<comment type="caution">
    <text evidence="3">The sequence shown here is derived from an EMBL/GenBank/DDBJ whole genome shotgun (WGS) entry which is preliminary data.</text>
</comment>
<organism evidence="3 4">
    <name type="scientific">Talaromyces atroroseus</name>
    <dbReference type="NCBI Taxonomy" id="1441469"/>
    <lineage>
        <taxon>Eukaryota</taxon>
        <taxon>Fungi</taxon>
        <taxon>Dikarya</taxon>
        <taxon>Ascomycota</taxon>
        <taxon>Pezizomycotina</taxon>
        <taxon>Eurotiomycetes</taxon>
        <taxon>Eurotiomycetidae</taxon>
        <taxon>Eurotiales</taxon>
        <taxon>Trichocomaceae</taxon>
        <taxon>Talaromyces</taxon>
        <taxon>Talaromyces sect. Trachyspermi</taxon>
    </lineage>
</organism>
<feature type="transmembrane region" description="Helical" evidence="2">
    <location>
        <begin position="12"/>
        <end position="33"/>
    </location>
</feature>
<protein>
    <submittedName>
        <fullName evidence="3">Uncharacterized protein</fullName>
    </submittedName>
</protein>